<proteinExistence type="predicted"/>
<dbReference type="EMBL" id="PDNA01000166">
    <property type="protein sequence ID" value="PGH07580.1"/>
    <property type="molecule type" value="Genomic_DNA"/>
</dbReference>
<evidence type="ECO:0000313" key="3">
    <source>
        <dbReference type="Proteomes" id="UP000224634"/>
    </source>
</evidence>
<dbReference type="AlphaFoldDB" id="A0A2B7XF99"/>
<accession>A0A2B7XF99</accession>
<name>A0A2B7XF99_POLH7</name>
<dbReference type="Proteomes" id="UP000224634">
    <property type="component" value="Unassembled WGS sequence"/>
</dbReference>
<comment type="caution">
    <text evidence="2">The sequence shown here is derived from an EMBL/GenBank/DDBJ whole genome shotgun (WGS) entry which is preliminary data.</text>
</comment>
<dbReference type="OrthoDB" id="5068061at2759"/>
<reference evidence="2 3" key="1">
    <citation type="submission" date="2017-10" db="EMBL/GenBank/DDBJ databases">
        <title>Comparative genomics in systemic dimorphic fungi from Ajellomycetaceae.</title>
        <authorList>
            <person name="Munoz J.F."/>
            <person name="Mcewen J.G."/>
            <person name="Clay O.K."/>
            <person name="Cuomo C.A."/>
        </authorList>
    </citation>
    <scope>NUCLEOTIDE SEQUENCE [LARGE SCALE GENOMIC DNA]</scope>
    <source>
        <strain evidence="2 3">UAMH7299</strain>
    </source>
</reference>
<evidence type="ECO:0000256" key="1">
    <source>
        <dbReference type="SAM" id="MobiDB-lite"/>
    </source>
</evidence>
<feature type="region of interest" description="Disordered" evidence="1">
    <location>
        <begin position="369"/>
        <end position="393"/>
    </location>
</feature>
<evidence type="ECO:0000313" key="2">
    <source>
        <dbReference type="EMBL" id="PGH07580.1"/>
    </source>
</evidence>
<organism evidence="2 3">
    <name type="scientific">Polytolypa hystricis (strain UAMH7299)</name>
    <dbReference type="NCBI Taxonomy" id="1447883"/>
    <lineage>
        <taxon>Eukaryota</taxon>
        <taxon>Fungi</taxon>
        <taxon>Dikarya</taxon>
        <taxon>Ascomycota</taxon>
        <taxon>Pezizomycotina</taxon>
        <taxon>Eurotiomycetes</taxon>
        <taxon>Eurotiomycetidae</taxon>
        <taxon>Onygenales</taxon>
        <taxon>Onygenales incertae sedis</taxon>
        <taxon>Polytolypa</taxon>
    </lineage>
</organism>
<sequence>MPPPQTPFWDPDSLLQITRNGSSTMFCVGRARTRFNARCRWEIDPSRYTQICTLLDSIALMPPDSELSADLSKVADLGLCEHHYGQTREIVRGWKVILRGPADEYRIRKELERQVALAQERFQKLRARQKKCVVLLQEQIGSTTTSSSGDDLYQLLRAYVAEQSDRNMIDSTELDQLGLRLDQMVKDSEGLKASNREFQARLAEAHYKLDKALLENGKIPALDKELAASLVENGRLKETISGLKHDAEQVQDQLREERGRNVKLSAEKEVLADKLNEAERQLEEARRQESGSKVAYEELSSQNSDAQVQIEELRTQLCDAENQIADLTTQLEQLDAQNGRLGTTNDGLRNEMDELRLEMERLRGENRSLMGQLESALEPPKSNPGPEMEDRRIQKVWKRTFKMLIGRRTRHPESKVASEA</sequence>
<protein>
    <submittedName>
        <fullName evidence="2">Uncharacterized protein</fullName>
    </submittedName>
</protein>
<keyword evidence="3" id="KW-1185">Reference proteome</keyword>
<dbReference type="STRING" id="1447883.A0A2B7XF99"/>
<dbReference type="Gene3D" id="1.10.287.1490">
    <property type="match status" value="1"/>
</dbReference>
<gene>
    <name evidence="2" type="ORF">AJ80_07969</name>
</gene>